<dbReference type="EMBL" id="JARBHB010000004">
    <property type="protein sequence ID" value="KAJ8886037.1"/>
    <property type="molecule type" value="Genomic_DNA"/>
</dbReference>
<feature type="domain" description="YqaJ viral recombinase" evidence="1">
    <location>
        <begin position="36"/>
        <end position="129"/>
    </location>
</feature>
<dbReference type="SUPFAM" id="SSF52980">
    <property type="entry name" value="Restriction endonuclease-like"/>
    <property type="match status" value="1"/>
</dbReference>
<organism evidence="2 3">
    <name type="scientific">Dryococelus australis</name>
    <dbReference type="NCBI Taxonomy" id="614101"/>
    <lineage>
        <taxon>Eukaryota</taxon>
        <taxon>Metazoa</taxon>
        <taxon>Ecdysozoa</taxon>
        <taxon>Arthropoda</taxon>
        <taxon>Hexapoda</taxon>
        <taxon>Insecta</taxon>
        <taxon>Pterygota</taxon>
        <taxon>Neoptera</taxon>
        <taxon>Polyneoptera</taxon>
        <taxon>Phasmatodea</taxon>
        <taxon>Verophasmatodea</taxon>
        <taxon>Anareolatae</taxon>
        <taxon>Phasmatidae</taxon>
        <taxon>Eurycanthinae</taxon>
        <taxon>Dryococelus</taxon>
    </lineage>
</organism>
<proteinExistence type="predicted"/>
<name>A0ABQ9HNV9_9NEOP</name>
<accession>A0ABQ9HNV9</accession>
<dbReference type="Pfam" id="PF09588">
    <property type="entry name" value="YqaJ"/>
    <property type="match status" value="1"/>
</dbReference>
<protein>
    <recommendedName>
        <fullName evidence="1">YqaJ viral recombinase domain-containing protein</fullName>
    </recommendedName>
</protein>
<dbReference type="InterPro" id="IPR011604">
    <property type="entry name" value="PDDEXK-like_dom_sf"/>
</dbReference>
<dbReference type="Proteomes" id="UP001159363">
    <property type="component" value="Chromosome X"/>
</dbReference>
<keyword evidence="3" id="KW-1185">Reference proteome</keyword>
<reference evidence="2 3" key="1">
    <citation type="submission" date="2023-02" db="EMBL/GenBank/DDBJ databases">
        <title>LHISI_Scaffold_Assembly.</title>
        <authorList>
            <person name="Stuart O.P."/>
            <person name="Cleave R."/>
            <person name="Magrath M.J.L."/>
            <person name="Mikheyev A.S."/>
        </authorList>
    </citation>
    <scope>NUCLEOTIDE SEQUENCE [LARGE SCALE GENOMIC DNA]</scope>
    <source>
        <strain evidence="2">Daus_M_001</strain>
        <tissue evidence="2">Leg muscle</tissue>
    </source>
</reference>
<evidence type="ECO:0000313" key="2">
    <source>
        <dbReference type="EMBL" id="KAJ8886037.1"/>
    </source>
</evidence>
<comment type="caution">
    <text evidence="2">The sequence shown here is derived from an EMBL/GenBank/DDBJ whole genome shotgun (WGS) entry which is preliminary data.</text>
</comment>
<evidence type="ECO:0000259" key="1">
    <source>
        <dbReference type="Pfam" id="PF09588"/>
    </source>
</evidence>
<evidence type="ECO:0000313" key="3">
    <source>
        <dbReference type="Proteomes" id="UP001159363"/>
    </source>
</evidence>
<gene>
    <name evidence="2" type="ORF">PR048_012243</name>
</gene>
<dbReference type="InterPro" id="IPR019080">
    <property type="entry name" value="YqaJ_viral_recombinase"/>
</dbReference>
<dbReference type="Gene3D" id="3.90.320.10">
    <property type="match status" value="1"/>
</dbReference>
<dbReference type="InterPro" id="IPR011335">
    <property type="entry name" value="Restrct_endonuc-II-like"/>
</dbReference>
<sequence length="155" mass="17610">MSDKDRKQKEQEILELLQDEVKTAEDTDKLQKDDAWCKVRRYHLAASKFGVVCKRAESTLCDKLVKQIIVQQILRTNAVLYGQRHEESAKKLYEAQYKVKVECCASPDGLVLEDSVVEVKCIPSLGNNSLESALNVSVLRKHLPVQYVTSKETKS</sequence>